<evidence type="ECO:0000259" key="8">
    <source>
        <dbReference type="Pfam" id="PF23559"/>
    </source>
</evidence>
<proteinExistence type="predicted"/>
<gene>
    <name evidence="10" type="ORF">RchiOBHm_Chr5g0045221</name>
</gene>
<evidence type="ECO:0000256" key="2">
    <source>
        <dbReference type="ARBA" id="ARBA00022737"/>
    </source>
</evidence>
<protein>
    <submittedName>
        <fullName evidence="10">Putative P-loop containing nucleoside triphosphate hydrolase, leucine-rich repeat domain, L</fullName>
    </submittedName>
</protein>
<dbReference type="GO" id="GO:0043531">
    <property type="term" value="F:ADP binding"/>
    <property type="evidence" value="ECO:0007669"/>
    <property type="project" value="InterPro"/>
</dbReference>
<evidence type="ECO:0000259" key="7">
    <source>
        <dbReference type="Pfam" id="PF18052"/>
    </source>
</evidence>
<keyword evidence="11" id="KW-1185">Reference proteome</keyword>
<evidence type="ECO:0000256" key="1">
    <source>
        <dbReference type="ARBA" id="ARBA00022614"/>
    </source>
</evidence>
<keyword evidence="4" id="KW-0611">Plant defense</keyword>
<evidence type="ECO:0000259" key="6">
    <source>
        <dbReference type="Pfam" id="PF00931"/>
    </source>
</evidence>
<dbReference type="Pfam" id="PF23559">
    <property type="entry name" value="WHD_DRP"/>
    <property type="match status" value="1"/>
</dbReference>
<dbReference type="InterPro" id="IPR002182">
    <property type="entry name" value="NB-ARC"/>
</dbReference>
<reference evidence="10 11" key="1">
    <citation type="journal article" date="2018" name="Nat. Genet.">
        <title>The Rosa genome provides new insights in the design of modern roses.</title>
        <authorList>
            <person name="Bendahmane M."/>
        </authorList>
    </citation>
    <scope>NUCLEOTIDE SEQUENCE [LARGE SCALE GENOMIC DNA]</scope>
    <source>
        <strain evidence="11">cv. Old Blush</strain>
    </source>
</reference>
<dbReference type="GO" id="GO:0006952">
    <property type="term" value="P:defense response"/>
    <property type="evidence" value="ECO:0007669"/>
    <property type="project" value="UniProtKB-KW"/>
</dbReference>
<feature type="domain" description="NB-ARC" evidence="6">
    <location>
        <begin position="180"/>
        <end position="359"/>
    </location>
</feature>
<dbReference type="Gene3D" id="1.20.5.4130">
    <property type="match status" value="1"/>
</dbReference>
<dbReference type="InterPro" id="IPR058922">
    <property type="entry name" value="WHD_DRP"/>
</dbReference>
<dbReference type="FunFam" id="3.40.50.300:FF:001091">
    <property type="entry name" value="Probable disease resistance protein At1g61300"/>
    <property type="match status" value="1"/>
</dbReference>
<sequence length="1089" mass="124076">MAEVVGGAFLSSALAVLFDRMDSRPVLDFIRGKKTTEGLIRTLKIKLLLVNNFLDDAEEKQLRNSRVREWLNELKDVLFHADDLLDDIKTEALRCKMEREDCGSSSINQVLRRLKFSSISIHKFHRSLESRIRYILERLQSVVDGKDVLDLKEGIKERSQGRLPTTSLVEQSSSVYGRDEEKEAIIKLLLADGMTGNNIDVLPIVAMGGLGKTTLAQLVYNDGRVEQHFDHRSWFCVSEGFDVIKITQTIYGAATSQPCNITDLNTLQVELKKTLTGKKFLFVLDDVWTVTSEQWSLLSLPFESGGHGSKIIVTTRDERVADQMDKGAACRMGTLPSKHLVQLSEENCWLLFSKHAFKNAGVTADPSLEVIGRQIARKCKGLPLAAKSLGGLLRSEPNIEKWEEVLNTDIWELLDKKNGILPALWLSYHYLPPHLKRCFAYCSIFPQDYEFHKPNLVLLWMAEDLLPSNSKTRFEQVGENYFDDLVSRSFFQHVPNHFSGKAVFTMHDLIHDLAKFVSGEFCVRLEESDSVLENVKKTRHFSCRTVSFDQCHSLYEAKHLRTFIVSHFRYMKDFDIILKLRCLRVLKLPGYHNRELPSSISKLKHLRHFDLSNMLVKKLPDAMCTLYNLQTLLLRDCRYLVKLPTDFGRLINLRHLDIRETRIKKMPPRMGKMKDLQTLRGKFVLDKDTGDNIVEIKELQQLRGTLCISGLRNIVRVPDAIMRKKKHVDELVLEWGGKSDDTGDKQKERDVLENLQPHTNLKTLKIRSYGGTRFPGWLEDHSSLSNLVRLQLLDCGNCLSLPSVEQLPSLQELEIKGFNGVVTVGSKPFPNLRKLSLESCPEVTGAFMLACFPKLEILELKHVNVESLNSPSLLSLVELEIISCPKFVCFPDGGLDAPNLQIIKVGKCPKLRSLPQHMHNLLPSLRLLFVDDCPELESFPEGGLPSKLEFLYIWRCKKLLIGNRMQWGLPTLTSLKFLRVDFEGCEQVVDSFPDEGLLPTTLRQLGIYSISKLDGKGFTQLTSLNGLIIRDCPELRCLPDEGLPTSLTYLSIHNCPLLEQRCQRETGEDWPKIAHIKTFEIYNKQGKLI</sequence>
<organism evidence="10 11">
    <name type="scientific">Rosa chinensis</name>
    <name type="common">China rose</name>
    <dbReference type="NCBI Taxonomy" id="74649"/>
    <lineage>
        <taxon>Eukaryota</taxon>
        <taxon>Viridiplantae</taxon>
        <taxon>Streptophyta</taxon>
        <taxon>Embryophyta</taxon>
        <taxon>Tracheophyta</taxon>
        <taxon>Spermatophyta</taxon>
        <taxon>Magnoliopsida</taxon>
        <taxon>eudicotyledons</taxon>
        <taxon>Gunneridae</taxon>
        <taxon>Pentapetalae</taxon>
        <taxon>rosids</taxon>
        <taxon>fabids</taxon>
        <taxon>Rosales</taxon>
        <taxon>Rosaceae</taxon>
        <taxon>Rosoideae</taxon>
        <taxon>Rosoideae incertae sedis</taxon>
        <taxon>Rosa</taxon>
    </lineage>
</organism>
<dbReference type="Proteomes" id="UP000238479">
    <property type="component" value="Chromosome 5"/>
</dbReference>
<dbReference type="Pfam" id="PF18052">
    <property type="entry name" value="Rx_N"/>
    <property type="match status" value="1"/>
</dbReference>
<dbReference type="Gene3D" id="1.10.8.430">
    <property type="entry name" value="Helical domain of apoptotic protease-activating factors"/>
    <property type="match status" value="1"/>
</dbReference>
<evidence type="ECO:0000256" key="5">
    <source>
        <dbReference type="ARBA" id="ARBA00022840"/>
    </source>
</evidence>
<dbReference type="InterPro" id="IPR041118">
    <property type="entry name" value="Rx_N"/>
</dbReference>
<dbReference type="SUPFAM" id="SSF52058">
    <property type="entry name" value="L domain-like"/>
    <property type="match status" value="2"/>
</dbReference>
<comment type="caution">
    <text evidence="10">The sequence shown here is derived from an EMBL/GenBank/DDBJ whole genome shotgun (WGS) entry which is preliminary data.</text>
</comment>
<evidence type="ECO:0000313" key="11">
    <source>
        <dbReference type="Proteomes" id="UP000238479"/>
    </source>
</evidence>
<dbReference type="OrthoDB" id="2018467at2759"/>
<evidence type="ECO:0000256" key="3">
    <source>
        <dbReference type="ARBA" id="ARBA00022741"/>
    </source>
</evidence>
<keyword evidence="3" id="KW-0547">Nucleotide-binding</keyword>
<dbReference type="Pfam" id="PF00931">
    <property type="entry name" value="NB-ARC"/>
    <property type="match status" value="1"/>
</dbReference>
<dbReference type="AlphaFoldDB" id="A0A2P6QDU4"/>
<dbReference type="Gene3D" id="1.10.10.10">
    <property type="entry name" value="Winged helix-like DNA-binding domain superfamily/Winged helix DNA-binding domain"/>
    <property type="match status" value="1"/>
</dbReference>
<dbReference type="Pfam" id="PF25019">
    <property type="entry name" value="LRR_R13L1-DRL21"/>
    <property type="match status" value="1"/>
</dbReference>
<dbReference type="InterPro" id="IPR032675">
    <property type="entry name" value="LRR_dom_sf"/>
</dbReference>
<feature type="domain" description="Disease resistance N-terminal" evidence="7">
    <location>
        <begin position="9"/>
        <end position="102"/>
    </location>
</feature>
<dbReference type="Gene3D" id="3.40.50.300">
    <property type="entry name" value="P-loop containing nucleotide triphosphate hydrolases"/>
    <property type="match status" value="1"/>
</dbReference>
<dbReference type="FunFam" id="1.10.10.10:FF:000322">
    <property type="entry name" value="Probable disease resistance protein At1g63360"/>
    <property type="match status" value="1"/>
</dbReference>
<dbReference type="SUPFAM" id="SSF52540">
    <property type="entry name" value="P-loop containing nucleoside triphosphate hydrolases"/>
    <property type="match status" value="1"/>
</dbReference>
<keyword evidence="5" id="KW-0067">ATP-binding</keyword>
<name>A0A2P6QDU4_ROSCH</name>
<evidence type="ECO:0000259" key="9">
    <source>
        <dbReference type="Pfam" id="PF25019"/>
    </source>
</evidence>
<dbReference type="PANTHER" id="PTHR36766">
    <property type="entry name" value="PLANT BROAD-SPECTRUM MILDEW RESISTANCE PROTEIN RPW8"/>
    <property type="match status" value="1"/>
</dbReference>
<dbReference type="PRINTS" id="PR00364">
    <property type="entry name" value="DISEASERSIST"/>
</dbReference>
<dbReference type="EMBL" id="PDCK01000043">
    <property type="protein sequence ID" value="PRQ32334.1"/>
    <property type="molecule type" value="Genomic_DNA"/>
</dbReference>
<keyword evidence="10" id="KW-0378">Hydrolase</keyword>
<evidence type="ECO:0000256" key="4">
    <source>
        <dbReference type="ARBA" id="ARBA00022821"/>
    </source>
</evidence>
<feature type="domain" description="Disease resistance protein winged helix" evidence="8">
    <location>
        <begin position="444"/>
        <end position="514"/>
    </location>
</feature>
<dbReference type="InterPro" id="IPR056789">
    <property type="entry name" value="LRR_R13L1-DRL21"/>
</dbReference>
<dbReference type="Gene3D" id="3.80.10.10">
    <property type="entry name" value="Ribonuclease Inhibitor"/>
    <property type="match status" value="2"/>
</dbReference>
<dbReference type="GO" id="GO:0005524">
    <property type="term" value="F:ATP binding"/>
    <property type="evidence" value="ECO:0007669"/>
    <property type="project" value="UniProtKB-KW"/>
</dbReference>
<dbReference type="GO" id="GO:0016787">
    <property type="term" value="F:hydrolase activity"/>
    <property type="evidence" value="ECO:0007669"/>
    <property type="project" value="UniProtKB-KW"/>
</dbReference>
<keyword evidence="2" id="KW-0677">Repeat</keyword>
<dbReference type="InterPro" id="IPR036388">
    <property type="entry name" value="WH-like_DNA-bd_sf"/>
</dbReference>
<evidence type="ECO:0000313" key="10">
    <source>
        <dbReference type="EMBL" id="PRQ32334.1"/>
    </source>
</evidence>
<dbReference type="InterPro" id="IPR042197">
    <property type="entry name" value="Apaf_helical"/>
</dbReference>
<keyword evidence="1" id="KW-0433">Leucine-rich repeat</keyword>
<dbReference type="OMA" id="NECESCE"/>
<dbReference type="GO" id="GO:0051707">
    <property type="term" value="P:response to other organism"/>
    <property type="evidence" value="ECO:0007669"/>
    <property type="project" value="UniProtKB-ARBA"/>
</dbReference>
<dbReference type="InterPro" id="IPR027417">
    <property type="entry name" value="P-loop_NTPase"/>
</dbReference>
<accession>A0A2P6QDU4</accession>
<feature type="domain" description="R13L1/DRL21-like LRR repeat region" evidence="9">
    <location>
        <begin position="693"/>
        <end position="817"/>
    </location>
</feature>
<dbReference type="Gramene" id="PRQ32334">
    <property type="protein sequence ID" value="PRQ32334"/>
    <property type="gene ID" value="RchiOBHm_Chr5g0045221"/>
</dbReference>
<dbReference type="PANTHER" id="PTHR36766:SF40">
    <property type="entry name" value="DISEASE RESISTANCE PROTEIN RGA3"/>
    <property type="match status" value="1"/>
</dbReference>